<evidence type="ECO:0000313" key="9">
    <source>
        <dbReference type="EMBL" id="WAH39194.1"/>
    </source>
</evidence>
<evidence type="ECO:0000256" key="3">
    <source>
        <dbReference type="ARBA" id="ARBA00022801"/>
    </source>
</evidence>
<dbReference type="Gene3D" id="2.30.30.40">
    <property type="entry name" value="SH3 Domains"/>
    <property type="match status" value="1"/>
</dbReference>
<dbReference type="Pfam" id="PF08239">
    <property type="entry name" value="SH3_3"/>
    <property type="match status" value="1"/>
</dbReference>
<evidence type="ECO:0000256" key="4">
    <source>
        <dbReference type="ARBA" id="ARBA00022807"/>
    </source>
</evidence>
<keyword evidence="2" id="KW-0645">Protease</keyword>
<dbReference type="InterPro" id="IPR038765">
    <property type="entry name" value="Papain-like_cys_pep_sf"/>
</dbReference>
<evidence type="ECO:0000256" key="1">
    <source>
        <dbReference type="ARBA" id="ARBA00007074"/>
    </source>
</evidence>
<dbReference type="Gene3D" id="3.90.1720.10">
    <property type="entry name" value="endopeptidase domain like (from Nostoc punctiforme)"/>
    <property type="match status" value="1"/>
</dbReference>
<dbReference type="InterPro" id="IPR051202">
    <property type="entry name" value="Peptidase_C40"/>
</dbReference>
<accession>A0ABY6ZAB6</accession>
<dbReference type="SMART" id="SM00287">
    <property type="entry name" value="SH3b"/>
    <property type="match status" value="2"/>
</dbReference>
<feature type="chain" id="PRO_5046292427" evidence="6">
    <location>
        <begin position="28"/>
        <end position="352"/>
    </location>
</feature>
<keyword evidence="10" id="KW-1185">Reference proteome</keyword>
<organism evidence="9 10">
    <name type="scientific">Alicyclobacillus dauci</name>
    <dbReference type="NCBI Taxonomy" id="1475485"/>
    <lineage>
        <taxon>Bacteria</taxon>
        <taxon>Bacillati</taxon>
        <taxon>Bacillota</taxon>
        <taxon>Bacilli</taxon>
        <taxon>Bacillales</taxon>
        <taxon>Alicyclobacillaceae</taxon>
        <taxon>Alicyclobacillus</taxon>
    </lineage>
</organism>
<dbReference type="PANTHER" id="PTHR47053:SF1">
    <property type="entry name" value="MUREIN DD-ENDOPEPTIDASE MEPH-RELATED"/>
    <property type="match status" value="1"/>
</dbReference>
<evidence type="ECO:0000256" key="6">
    <source>
        <dbReference type="SAM" id="SignalP"/>
    </source>
</evidence>
<evidence type="ECO:0000256" key="2">
    <source>
        <dbReference type="ARBA" id="ARBA00022670"/>
    </source>
</evidence>
<comment type="similarity">
    <text evidence="1">Belongs to the peptidase C40 family.</text>
</comment>
<dbReference type="RefSeq" id="WP_268046851.1">
    <property type="nucleotide sequence ID" value="NZ_CP104064.1"/>
</dbReference>
<dbReference type="EMBL" id="CP104064">
    <property type="protein sequence ID" value="WAH39194.1"/>
    <property type="molecule type" value="Genomic_DNA"/>
</dbReference>
<dbReference type="SUPFAM" id="SSF54001">
    <property type="entry name" value="Cysteine proteinases"/>
    <property type="match status" value="1"/>
</dbReference>
<gene>
    <name evidence="9" type="ORF">NZD86_11440</name>
</gene>
<dbReference type="InterPro" id="IPR003646">
    <property type="entry name" value="SH3-like_bac-type"/>
</dbReference>
<keyword evidence="6" id="KW-0732">Signal</keyword>
<feature type="domain" description="SH3b" evidence="7">
    <location>
        <begin position="136"/>
        <end position="202"/>
    </location>
</feature>
<dbReference type="PROSITE" id="PS51935">
    <property type="entry name" value="NLPC_P60"/>
    <property type="match status" value="1"/>
</dbReference>
<dbReference type="Proteomes" id="UP001164803">
    <property type="component" value="Chromosome"/>
</dbReference>
<feature type="compositionally biased region" description="Polar residues" evidence="5">
    <location>
        <begin position="99"/>
        <end position="113"/>
    </location>
</feature>
<reference evidence="9" key="1">
    <citation type="submission" date="2022-08" db="EMBL/GenBank/DDBJ databases">
        <title>Alicyclobacillus dauci DSM2870, complete genome.</title>
        <authorList>
            <person name="Wang Q."/>
            <person name="Cai R."/>
            <person name="Wang Z."/>
        </authorList>
    </citation>
    <scope>NUCLEOTIDE SEQUENCE</scope>
    <source>
        <strain evidence="9">DSM 28700</strain>
    </source>
</reference>
<sequence>MKNWAVSVGGLLLASAPLTIMTNPVQAATERFVETQHGWVGYHQEPNLKSVETGRLQEGDKAQLINKVNSWWYEISVNGKVAYITTNAKYTNVVSAAATQGGQSATSNPTATNSAGGTELTSGSGTSGSSISSSSSGSYVVTNHGWVSYYSSPGSSSPITGRLQLGDKAQLISQINAYWYEISVNGETEYITTSKQYVHLTTGSGSASTPGVSEPTSPASGNWKVQADAVIQAAETQLNVPYLWGHQEPGIGFDCSNFVEWAYHQGIGVSFSTSSQYQRDHVGTPVALSDIREGDLLFFKTKNNPTGGGHVGIYIGDGQVIQEGGGRAKVTIESLSGTWFGPGLVFARRVIQ</sequence>
<dbReference type="InterPro" id="IPR000064">
    <property type="entry name" value="NLP_P60_dom"/>
</dbReference>
<dbReference type="PANTHER" id="PTHR47053">
    <property type="entry name" value="MUREIN DD-ENDOPEPTIDASE MEPH-RELATED"/>
    <property type="match status" value="1"/>
</dbReference>
<feature type="compositionally biased region" description="Low complexity" evidence="5">
    <location>
        <begin position="114"/>
        <end position="135"/>
    </location>
</feature>
<proteinExistence type="inferred from homology"/>
<feature type="region of interest" description="Disordered" evidence="5">
    <location>
        <begin position="99"/>
        <end position="135"/>
    </location>
</feature>
<keyword evidence="3" id="KW-0378">Hydrolase</keyword>
<dbReference type="Pfam" id="PF00877">
    <property type="entry name" value="NLPC_P60"/>
    <property type="match status" value="1"/>
</dbReference>
<evidence type="ECO:0000313" key="10">
    <source>
        <dbReference type="Proteomes" id="UP001164803"/>
    </source>
</evidence>
<protein>
    <submittedName>
        <fullName evidence="9">C40 family peptidase</fullName>
    </submittedName>
</protein>
<keyword evidence="4" id="KW-0788">Thiol protease</keyword>
<feature type="signal peptide" evidence="6">
    <location>
        <begin position="1"/>
        <end position="27"/>
    </location>
</feature>
<feature type="domain" description="NlpC/P60" evidence="8">
    <location>
        <begin position="224"/>
        <end position="351"/>
    </location>
</feature>
<evidence type="ECO:0000259" key="7">
    <source>
        <dbReference type="PROSITE" id="PS51781"/>
    </source>
</evidence>
<evidence type="ECO:0000256" key="5">
    <source>
        <dbReference type="SAM" id="MobiDB-lite"/>
    </source>
</evidence>
<name>A0ABY6ZAB6_9BACL</name>
<evidence type="ECO:0000259" key="8">
    <source>
        <dbReference type="PROSITE" id="PS51935"/>
    </source>
</evidence>
<dbReference type="PROSITE" id="PS51781">
    <property type="entry name" value="SH3B"/>
    <property type="match status" value="1"/>
</dbReference>